<name>A0A4S2MY86_9PEZI</name>
<evidence type="ECO:0000256" key="1">
    <source>
        <dbReference type="SAM" id="MobiDB-lite"/>
    </source>
</evidence>
<feature type="compositionally biased region" description="Pro residues" evidence="1">
    <location>
        <begin position="315"/>
        <end position="325"/>
    </location>
</feature>
<evidence type="ECO:0000313" key="3">
    <source>
        <dbReference type="Proteomes" id="UP000298138"/>
    </source>
</evidence>
<feature type="compositionally biased region" description="Acidic residues" evidence="1">
    <location>
        <begin position="552"/>
        <end position="563"/>
    </location>
</feature>
<feature type="compositionally biased region" description="Low complexity" evidence="1">
    <location>
        <begin position="432"/>
        <end position="441"/>
    </location>
</feature>
<protein>
    <submittedName>
        <fullName evidence="2">Uncharacterized protein</fullName>
    </submittedName>
</protein>
<feature type="compositionally biased region" description="Pro residues" evidence="1">
    <location>
        <begin position="442"/>
        <end position="456"/>
    </location>
</feature>
<feature type="region of interest" description="Disordered" evidence="1">
    <location>
        <begin position="145"/>
        <end position="173"/>
    </location>
</feature>
<gene>
    <name evidence="2" type="ORF">EX30DRAFT_371268</name>
</gene>
<feature type="compositionally biased region" description="Polar residues" evidence="1">
    <location>
        <begin position="255"/>
        <end position="275"/>
    </location>
</feature>
<dbReference type="Proteomes" id="UP000298138">
    <property type="component" value="Unassembled WGS sequence"/>
</dbReference>
<accession>A0A4S2MY86</accession>
<dbReference type="OrthoDB" id="5379885at2759"/>
<feature type="region of interest" description="Disordered" evidence="1">
    <location>
        <begin position="227"/>
        <end position="372"/>
    </location>
</feature>
<sequence>MEGWLSVPPSERNLIGRSSWKVRYVRFADSPPAPPTAPVPNLHRASIATSSVSRPVTASSCSGDNVVARRPPLEKGHASHQSIATTTSSVSDTSSSQKDWFLAIYKQKTDIEPLVSYPLSKISSCYVGDYAPLKKKSPIQPTLIVNMRNEPPPASTALGKSFRRRSQEPSRELFPKKENTPFQTLVFRSGPQGSQPLEQWAKVIQLRLATYHSSRPEFYQSKGLDAYEESYQEQSSENESPKRPPASLFIVDGEPNTTLLSPSIRSKASNLSTLQSDERDPYSSPSASPQLPPDTIHEEDDRPTTSNTITENKPIPRPAGRPPSSPLASVSTVSNPSPPPNPPPRPTARRETILDRFFSTAPESPVTATDKPMSSIARFEALMEDLETRKALQLKLQSKNAQPQAVISSPTARVLEFVATGRRPPTPPDQPPQSSSSASWRSPPPPLDPNRLPPSPIATLPKTPLSPFTMDRRNSDTASLQSIYSTSTTTTNTTEIGGPRLAPPGKRHSLADISSVRSGAGQQHRVNRVGKVLEEDEEYSEGEGRHCSTTTTDEEEDTDDETDDYCHDSASEDDTQYTGRGTTPVEVYLNRNQNRSQGAVGLGLGLGGGGGSVGGGGFGGYGWQSYRGQNYQHRGQGVAAATGTERPVFREFSF</sequence>
<feature type="compositionally biased region" description="Pro residues" evidence="1">
    <location>
        <begin position="336"/>
        <end position="346"/>
    </location>
</feature>
<feature type="region of interest" description="Disordered" evidence="1">
    <location>
        <begin position="531"/>
        <end position="581"/>
    </location>
</feature>
<reference evidence="2 3" key="1">
    <citation type="submission" date="2019-04" db="EMBL/GenBank/DDBJ databases">
        <title>Comparative genomics and transcriptomics to analyze fruiting body development in filamentous ascomycetes.</title>
        <authorList>
            <consortium name="DOE Joint Genome Institute"/>
            <person name="Lutkenhaus R."/>
            <person name="Traeger S."/>
            <person name="Breuer J."/>
            <person name="Kuo A."/>
            <person name="Lipzen A."/>
            <person name="Pangilinan J."/>
            <person name="Dilworth D."/>
            <person name="Sandor L."/>
            <person name="Poggeler S."/>
            <person name="Barry K."/>
            <person name="Grigoriev I.V."/>
            <person name="Nowrousian M."/>
        </authorList>
    </citation>
    <scope>NUCLEOTIDE SEQUENCE [LARGE SCALE GENOMIC DNA]</scope>
    <source>
        <strain evidence="2 3">CBS 389.68</strain>
    </source>
</reference>
<dbReference type="AlphaFoldDB" id="A0A4S2MY86"/>
<feature type="region of interest" description="Disordered" evidence="1">
    <location>
        <begin position="416"/>
        <end position="508"/>
    </location>
</feature>
<keyword evidence="3" id="KW-1185">Reference proteome</keyword>
<dbReference type="InParanoid" id="A0A4S2MY86"/>
<feature type="compositionally biased region" description="Low complexity" evidence="1">
    <location>
        <begin position="485"/>
        <end position="494"/>
    </location>
</feature>
<evidence type="ECO:0000313" key="2">
    <source>
        <dbReference type="EMBL" id="TGZ81637.1"/>
    </source>
</evidence>
<dbReference type="EMBL" id="ML220118">
    <property type="protein sequence ID" value="TGZ81637.1"/>
    <property type="molecule type" value="Genomic_DNA"/>
</dbReference>
<feature type="region of interest" description="Disordered" evidence="1">
    <location>
        <begin position="56"/>
        <end position="90"/>
    </location>
</feature>
<organism evidence="2 3">
    <name type="scientific">Ascodesmis nigricans</name>
    <dbReference type="NCBI Taxonomy" id="341454"/>
    <lineage>
        <taxon>Eukaryota</taxon>
        <taxon>Fungi</taxon>
        <taxon>Dikarya</taxon>
        <taxon>Ascomycota</taxon>
        <taxon>Pezizomycotina</taxon>
        <taxon>Pezizomycetes</taxon>
        <taxon>Pezizales</taxon>
        <taxon>Ascodesmidaceae</taxon>
        <taxon>Ascodesmis</taxon>
    </lineage>
</organism>
<proteinExistence type="predicted"/>